<feature type="compositionally biased region" description="Basic and acidic residues" evidence="1">
    <location>
        <begin position="1"/>
        <end position="10"/>
    </location>
</feature>
<sequence>MPHEPGHPDLSRTPFLTELSGPAPMTSRRPPKTGLQAPRNHQGHGASFRRSFETLQGSPKDVSVVANASRQIFGAHSQKTETAAIPEHLKTFREHCENPGHKSLGLPGPTVLGRGQRANDPPRGRRVTEMNVKTHKEQSGTGGH</sequence>
<feature type="region of interest" description="Disordered" evidence="1">
    <location>
        <begin position="95"/>
        <end position="144"/>
    </location>
</feature>
<feature type="compositionally biased region" description="Basic and acidic residues" evidence="1">
    <location>
        <begin position="120"/>
        <end position="138"/>
    </location>
</feature>
<organism evidence="2 3">
    <name type="scientific">Punica granatum</name>
    <name type="common">Pomegranate</name>
    <dbReference type="NCBI Taxonomy" id="22663"/>
    <lineage>
        <taxon>Eukaryota</taxon>
        <taxon>Viridiplantae</taxon>
        <taxon>Streptophyta</taxon>
        <taxon>Embryophyta</taxon>
        <taxon>Tracheophyta</taxon>
        <taxon>Spermatophyta</taxon>
        <taxon>Magnoliopsida</taxon>
        <taxon>eudicotyledons</taxon>
        <taxon>Gunneridae</taxon>
        <taxon>Pentapetalae</taxon>
        <taxon>rosids</taxon>
        <taxon>malvids</taxon>
        <taxon>Myrtales</taxon>
        <taxon>Lythraceae</taxon>
        <taxon>Punica</taxon>
    </lineage>
</organism>
<accession>A0A218WG54</accession>
<evidence type="ECO:0000256" key="1">
    <source>
        <dbReference type="SAM" id="MobiDB-lite"/>
    </source>
</evidence>
<name>A0A218WG54_PUNGR</name>
<gene>
    <name evidence="2" type="ORF">CDL15_Pgr003912</name>
</gene>
<feature type="region of interest" description="Disordered" evidence="1">
    <location>
        <begin position="1"/>
        <end position="49"/>
    </location>
</feature>
<evidence type="ECO:0000313" key="3">
    <source>
        <dbReference type="Proteomes" id="UP000197138"/>
    </source>
</evidence>
<evidence type="ECO:0000313" key="2">
    <source>
        <dbReference type="EMBL" id="OWM71022.1"/>
    </source>
</evidence>
<dbReference type="Proteomes" id="UP000197138">
    <property type="component" value="Unassembled WGS sequence"/>
</dbReference>
<dbReference type="AlphaFoldDB" id="A0A218WG54"/>
<reference evidence="3" key="1">
    <citation type="journal article" date="2017" name="Plant J.">
        <title>The pomegranate (Punica granatum L.) genome and the genomics of punicalagin biosynthesis.</title>
        <authorList>
            <person name="Qin G."/>
            <person name="Xu C."/>
            <person name="Ming R."/>
            <person name="Tang H."/>
            <person name="Guyot R."/>
            <person name="Kramer E.M."/>
            <person name="Hu Y."/>
            <person name="Yi X."/>
            <person name="Qi Y."/>
            <person name="Xu X."/>
            <person name="Gao Z."/>
            <person name="Pan H."/>
            <person name="Jian J."/>
            <person name="Tian Y."/>
            <person name="Yue Z."/>
            <person name="Xu Y."/>
        </authorList>
    </citation>
    <scope>NUCLEOTIDE SEQUENCE [LARGE SCALE GENOMIC DNA]</scope>
    <source>
        <strain evidence="3">cv. Dabenzi</strain>
    </source>
</reference>
<dbReference type="EMBL" id="MTKT01004573">
    <property type="protein sequence ID" value="OWM71022.1"/>
    <property type="molecule type" value="Genomic_DNA"/>
</dbReference>
<comment type="caution">
    <text evidence="2">The sequence shown here is derived from an EMBL/GenBank/DDBJ whole genome shotgun (WGS) entry which is preliminary data.</text>
</comment>
<proteinExistence type="predicted"/>
<protein>
    <submittedName>
        <fullName evidence="2">Uncharacterized protein</fullName>
    </submittedName>
</protein>